<evidence type="ECO:0000256" key="2">
    <source>
        <dbReference type="ARBA" id="ARBA00005842"/>
    </source>
</evidence>
<evidence type="ECO:0000313" key="10">
    <source>
        <dbReference type="EMBL" id="VAW35089.1"/>
    </source>
</evidence>
<dbReference type="GO" id="GO:0052381">
    <property type="term" value="F:tRNA dimethylallyltransferase activity"/>
    <property type="evidence" value="ECO:0007669"/>
    <property type="project" value="UniProtKB-EC"/>
</dbReference>
<dbReference type="Gene3D" id="1.10.20.140">
    <property type="match status" value="1"/>
</dbReference>
<keyword evidence="8" id="KW-0460">Magnesium</keyword>
<dbReference type="EC" id="2.5.1.75" evidence="3"/>
<evidence type="ECO:0000256" key="6">
    <source>
        <dbReference type="ARBA" id="ARBA00022741"/>
    </source>
</evidence>
<dbReference type="GO" id="GO:0005524">
    <property type="term" value="F:ATP binding"/>
    <property type="evidence" value="ECO:0007669"/>
    <property type="project" value="UniProtKB-KW"/>
</dbReference>
<protein>
    <recommendedName>
        <fullName evidence="3">tRNA dimethylallyltransferase</fullName>
        <ecNumber evidence="3">2.5.1.75</ecNumber>
    </recommendedName>
</protein>
<dbReference type="InterPro" id="IPR018022">
    <property type="entry name" value="IPT"/>
</dbReference>
<reference evidence="10" key="1">
    <citation type="submission" date="2018-06" db="EMBL/GenBank/DDBJ databases">
        <authorList>
            <person name="Zhirakovskaya E."/>
        </authorList>
    </citation>
    <scope>NUCLEOTIDE SEQUENCE</scope>
</reference>
<name>A0A3B0VE38_9ZZZZ</name>
<dbReference type="PANTHER" id="PTHR11088">
    <property type="entry name" value="TRNA DIMETHYLALLYLTRANSFERASE"/>
    <property type="match status" value="1"/>
</dbReference>
<dbReference type="InterPro" id="IPR027417">
    <property type="entry name" value="P-loop_NTPase"/>
</dbReference>
<evidence type="ECO:0000256" key="1">
    <source>
        <dbReference type="ARBA" id="ARBA00001946"/>
    </source>
</evidence>
<organism evidence="10">
    <name type="scientific">hydrothermal vent metagenome</name>
    <dbReference type="NCBI Taxonomy" id="652676"/>
    <lineage>
        <taxon>unclassified sequences</taxon>
        <taxon>metagenomes</taxon>
        <taxon>ecological metagenomes</taxon>
    </lineage>
</organism>
<dbReference type="GO" id="GO:0006400">
    <property type="term" value="P:tRNA modification"/>
    <property type="evidence" value="ECO:0007669"/>
    <property type="project" value="TreeGrafter"/>
</dbReference>
<dbReference type="SUPFAM" id="SSF52540">
    <property type="entry name" value="P-loop containing nucleoside triphosphate hydrolases"/>
    <property type="match status" value="1"/>
</dbReference>
<gene>
    <name evidence="10" type="ORF">MNBD_GAMMA01-1535</name>
</gene>
<comment type="similarity">
    <text evidence="2">Belongs to the IPP transferase family.</text>
</comment>
<evidence type="ECO:0000256" key="3">
    <source>
        <dbReference type="ARBA" id="ARBA00012665"/>
    </source>
</evidence>
<comment type="cofactor">
    <cofactor evidence="1">
        <name>Mg(2+)</name>
        <dbReference type="ChEBI" id="CHEBI:18420"/>
    </cofactor>
</comment>
<comment type="catalytic activity">
    <reaction evidence="9">
        <text>adenosine(37) in tRNA + dimethylallyl diphosphate = N(6)-dimethylallyladenosine(37) in tRNA + diphosphate</text>
        <dbReference type="Rhea" id="RHEA:26482"/>
        <dbReference type="Rhea" id="RHEA-COMP:10162"/>
        <dbReference type="Rhea" id="RHEA-COMP:10375"/>
        <dbReference type="ChEBI" id="CHEBI:33019"/>
        <dbReference type="ChEBI" id="CHEBI:57623"/>
        <dbReference type="ChEBI" id="CHEBI:74411"/>
        <dbReference type="ChEBI" id="CHEBI:74415"/>
        <dbReference type="EC" id="2.5.1.75"/>
    </reaction>
</comment>
<dbReference type="HAMAP" id="MF_00185">
    <property type="entry name" value="IPP_trans"/>
    <property type="match status" value="1"/>
</dbReference>
<dbReference type="FunFam" id="1.10.20.140:FF:000001">
    <property type="entry name" value="tRNA dimethylallyltransferase"/>
    <property type="match status" value="1"/>
</dbReference>
<keyword evidence="6" id="KW-0547">Nucleotide-binding</keyword>
<keyword evidence="5" id="KW-0819">tRNA processing</keyword>
<dbReference type="Pfam" id="PF01715">
    <property type="entry name" value="IPPT"/>
    <property type="match status" value="1"/>
</dbReference>
<evidence type="ECO:0000256" key="5">
    <source>
        <dbReference type="ARBA" id="ARBA00022694"/>
    </source>
</evidence>
<evidence type="ECO:0000256" key="8">
    <source>
        <dbReference type="ARBA" id="ARBA00022842"/>
    </source>
</evidence>
<dbReference type="AlphaFoldDB" id="A0A3B0VE38"/>
<keyword evidence="4 10" id="KW-0808">Transferase</keyword>
<evidence type="ECO:0000256" key="9">
    <source>
        <dbReference type="ARBA" id="ARBA00049563"/>
    </source>
</evidence>
<dbReference type="Gene3D" id="3.40.50.300">
    <property type="entry name" value="P-loop containing nucleotide triphosphate hydrolases"/>
    <property type="match status" value="1"/>
</dbReference>
<dbReference type="PANTHER" id="PTHR11088:SF60">
    <property type="entry name" value="TRNA DIMETHYLALLYLTRANSFERASE"/>
    <property type="match status" value="1"/>
</dbReference>
<dbReference type="EMBL" id="UOEW01000097">
    <property type="protein sequence ID" value="VAW35089.1"/>
    <property type="molecule type" value="Genomic_DNA"/>
</dbReference>
<evidence type="ECO:0000256" key="4">
    <source>
        <dbReference type="ARBA" id="ARBA00022679"/>
    </source>
</evidence>
<dbReference type="InterPro" id="IPR039657">
    <property type="entry name" value="Dimethylallyltransferase"/>
</dbReference>
<accession>A0A3B0VE38</accession>
<evidence type="ECO:0000256" key="7">
    <source>
        <dbReference type="ARBA" id="ARBA00022840"/>
    </source>
</evidence>
<dbReference type="NCBIfam" id="TIGR00174">
    <property type="entry name" value="miaA"/>
    <property type="match status" value="1"/>
</dbReference>
<proteinExistence type="inferred from homology"/>
<keyword evidence="7" id="KW-0067">ATP-binding</keyword>
<sequence>MGPTAAGKTAAAIFLHEKYGCNIVSVDSALVYRGMDIGTAKPDATTLLRAPHELVDIIEPWQTYCAASFCADAYQIMETSHKTGNIPLLAGGTMMYYRSLQQGLSSLPDANKDIRQQLLTQAQSKGWEYMHQQLAKIDPSSAARINKGDPQRIQRALEVYEITGQTMSELYLADQGTNLDYDVLKIIIAPARTLLHTRIEQRFAIMLKQGFIEEVEALKANPKITADMPSMRCVGYRQVWQYLNGELDYDEMIFKGVVATRGLAKRQWTWLRKEQNAIWIDSSANGYLTTIQRLTREFIA</sequence>